<dbReference type="NCBIfam" id="TIGR02686">
    <property type="entry name" value="relax_trwC"/>
    <property type="match status" value="1"/>
</dbReference>
<dbReference type="Gene3D" id="2.30.30.940">
    <property type="match status" value="1"/>
</dbReference>
<dbReference type="NCBIfam" id="NF041492">
    <property type="entry name" value="MobF"/>
    <property type="match status" value="1"/>
</dbReference>
<evidence type="ECO:0000256" key="1">
    <source>
        <dbReference type="ARBA" id="ARBA00022478"/>
    </source>
</evidence>
<dbReference type="SUPFAM" id="SSF52540">
    <property type="entry name" value="P-loop containing nucleoside triphosphate hydrolases"/>
    <property type="match status" value="1"/>
</dbReference>
<gene>
    <name evidence="10" type="ORF">Lboz_1796</name>
</gene>
<dbReference type="GO" id="GO:0016779">
    <property type="term" value="F:nucleotidyltransferase activity"/>
    <property type="evidence" value="ECO:0007669"/>
    <property type="project" value="UniProtKB-KW"/>
</dbReference>
<dbReference type="InterPro" id="IPR055570">
    <property type="entry name" value="DUF7146"/>
</dbReference>
<evidence type="ECO:0000256" key="5">
    <source>
        <dbReference type="ARBA" id="ARBA00022705"/>
    </source>
</evidence>
<evidence type="ECO:0000259" key="8">
    <source>
        <dbReference type="Pfam" id="PF13362"/>
    </source>
</evidence>
<dbReference type="Pfam" id="PF13604">
    <property type="entry name" value="AAA_30"/>
    <property type="match status" value="1"/>
</dbReference>
<keyword evidence="2" id="KW-0639">Primosome</keyword>
<feature type="domain" description="DUF7146" evidence="9">
    <location>
        <begin position="1667"/>
        <end position="1772"/>
    </location>
</feature>
<evidence type="ECO:0000256" key="6">
    <source>
        <dbReference type="ARBA" id="ARBA00023163"/>
    </source>
</evidence>
<keyword evidence="1" id="KW-0240">DNA-directed RNA polymerase</keyword>
<dbReference type="InterPro" id="IPR034154">
    <property type="entry name" value="TOPRIM_DnaG/twinkle"/>
</dbReference>
<evidence type="ECO:0000259" key="9">
    <source>
        <dbReference type="Pfam" id="PF23639"/>
    </source>
</evidence>
<dbReference type="InterPro" id="IPR006171">
    <property type="entry name" value="TOPRIM_dom"/>
</dbReference>
<keyword evidence="11" id="KW-1185">Reference proteome</keyword>
<evidence type="ECO:0000313" key="11">
    <source>
        <dbReference type="Proteomes" id="UP000054695"/>
    </source>
</evidence>
<organism evidence="10 11">
    <name type="scientific">Legionella bozemanae</name>
    <name type="common">Fluoribacter bozemanae</name>
    <dbReference type="NCBI Taxonomy" id="447"/>
    <lineage>
        <taxon>Bacteria</taxon>
        <taxon>Pseudomonadati</taxon>
        <taxon>Pseudomonadota</taxon>
        <taxon>Gammaproteobacteria</taxon>
        <taxon>Legionellales</taxon>
        <taxon>Legionellaceae</taxon>
        <taxon>Legionella</taxon>
    </lineage>
</organism>
<dbReference type="GO" id="GO:0000428">
    <property type="term" value="C:DNA-directed RNA polymerase complex"/>
    <property type="evidence" value="ECO:0007669"/>
    <property type="project" value="UniProtKB-KW"/>
</dbReference>
<evidence type="ECO:0000256" key="2">
    <source>
        <dbReference type="ARBA" id="ARBA00022515"/>
    </source>
</evidence>
<dbReference type="InterPro" id="IPR014129">
    <property type="entry name" value="Conjug_relaxase_TraI"/>
</dbReference>
<dbReference type="InterPro" id="IPR014059">
    <property type="entry name" value="TraI/TrwC_relax"/>
</dbReference>
<dbReference type="RefSeq" id="WP_058459966.1">
    <property type="nucleotide sequence ID" value="NZ_CAAAIY010000022.1"/>
</dbReference>
<keyword evidence="3" id="KW-0808">Transferase</keyword>
<dbReference type="Pfam" id="PF13362">
    <property type="entry name" value="Toprim_3"/>
    <property type="match status" value="1"/>
</dbReference>
<dbReference type="STRING" id="447.Lboz_1796"/>
<feature type="domain" description="TrwC relaxase" evidence="7">
    <location>
        <begin position="11"/>
        <end position="290"/>
    </location>
</feature>
<evidence type="ECO:0000256" key="4">
    <source>
        <dbReference type="ARBA" id="ARBA00022695"/>
    </source>
</evidence>
<dbReference type="OrthoDB" id="1634048at2"/>
<proteinExistence type="predicted"/>
<feature type="domain" description="Toprim" evidence="8">
    <location>
        <begin position="1785"/>
        <end position="1885"/>
    </location>
</feature>
<name>A0A0W0RQ21_LEGBO</name>
<dbReference type="GO" id="GO:1990077">
    <property type="term" value="C:primosome complex"/>
    <property type="evidence" value="ECO:0007669"/>
    <property type="project" value="UniProtKB-KW"/>
</dbReference>
<comment type="caution">
    <text evidence="10">The sequence shown here is derived from an EMBL/GenBank/DDBJ whole genome shotgun (WGS) entry which is preliminary data.</text>
</comment>
<dbReference type="Pfam" id="PF08751">
    <property type="entry name" value="TrwC"/>
    <property type="match status" value="1"/>
</dbReference>
<dbReference type="InterPro" id="IPR027417">
    <property type="entry name" value="P-loop_NTPase"/>
</dbReference>
<protein>
    <submittedName>
        <fullName evidence="10">TraI</fullName>
    </submittedName>
</protein>
<evidence type="ECO:0000256" key="3">
    <source>
        <dbReference type="ARBA" id="ARBA00022679"/>
    </source>
</evidence>
<dbReference type="InterPro" id="IPR036977">
    <property type="entry name" value="DNA_primase_Znf_CHC2"/>
</dbReference>
<sequence>MLSIQPLNSAEGAASYYLDVVNYYANDSNSVRWLGEGAKVLGIHGKTVEQEQMMALLKGNLPDGTQLGRIDKDGIHHRPGFDMTLTAPKSFSILLESGADPRLAEVFDKSVEWFVEEMEKEFAQARQFVDGKVEYIDTGNLVIAAFRQPSSRANDPNSHTHLVVQNMTQCPDGKWRSLASDMDSQKGVVEQIMKHHIYGGLKFRNKLANLTKELGYQLVYDGDGLWEIQGVPEQILTHFSKRRESIEAVLDEKGWSGAKASSIAAQKTKLDKEIVDFDQWKEDIIQECQEMGFNPHQLVESSLKPQQSLFKTLKETIVERFYGKDNIEMNYARESVYVAIESISQQQAVFEERELKKEALKHVIASNKIIDETLINKAIDESIAHQNLYRARHPFTQKPLLTTPWQLTLESEAIQLIENGKGAVSAICSKQRVSDFIKAKEQEMAFALSPSQKKAMTTFLTSTDRFIAIQGYAGTGKTTMLRLTSELASLQGYEIRGITAGSAAANELRHKGGLNASTFARELGRLQNQQQDLSKTIFVVDEASMLSNPQGHKIIKLVEQFNTQLKIIGDKAQLPSPSSGKLFSVMQDYGIKTVAMTDNLRQKDMVLKESAIHAGRGEVYDAVEKLTHVETADTYLKRVDYLASKWLSFTPEERQNTLCFAPTHKNRHDITELLRNALIKEGTLTGKEHLQPILKERNLTSIKLRNAIYYNKNDVIRFNNRAQRYNIKAGEYLTVGEVTHTHKKNNTLSLKRENGQIITFKLSSLPAFKTENKDLERPVEIYRQEILNIMAGDQIQWKRNGEDKGIRNSELATIKQITKDAVIINTEDNQTLHLAFGAKELHHIDHGYVLTTYATQGQDKKRGLGLIESFNRFASTIQNFYVETTRGIWEMIVVTDDKDRLVKAITTNDSEKYSSLDMVGSDTLKTHEGRFKDHKNSMALQNVIEKKLSKEQGWQDMERTVETYLQSKQQGDEQKAAKLAFTMVNDPKLYRLAKERLSFSVSTYRREALRCQTSKLFHSLPKTEREYFSTVRQYVSLNQKILKRCQHIKEHALEHGVSNAISNQNKRDLQQLSAKRNKVAFLISSDLERYKPYLQHFSIGELNRIALPQHEYGKELKKAQIRLESLGKQAAKDLIRTNVSLYLNTQGEERERLATLIKRESKLSHPFVLTHAKELNQKPELLWQSIHKDARLHSEKLFRNGLSTEGRLAFDMVKAYKSLQMELRKNWSSSLKEVQISEGRGASPKSIELLIRRNELAHELMQNKAVLDVASYFKLDLAKLTTQKEKHQYRENIKQFSASKFNFKVRLALINEIKNDIAGHYPFIKEANLEIKTISKYLRVTDRQERLSTLSSPEKKDYQCFLSYKKANIQTSRFWREAYLNKSGGDVQNNKRISAAISQSSKRDALAHQLKDSKYLDSILSYEKGNKEKLLTQASNHNIKLREIKELNEVVHTLSTQFLSITNSNSAKEISAWKKNWVSLSSHIKQIEQGKGYQLALQEYPLNVFSIKTINKELKNNYDFKPEPIAPKSLQSNNPVLQKIKKSAQFLDARIVNEALMADPETTYKSIWGEPKTQNSRELRYSGGLIVSLKGKDKGLWHDFSDGIGGAPIQAIMTRDKLSFKEALAQAASMAGINQREELTKFIKSPISSKIELQKLSDLEKKNKVISAKSIWHSSVPVEGTLAEKYLKQHRGIESIDKMDIRFWPIDAQWKNCNEQGSLEDKVNKIPALIIAARNEKNELTAVQRIYLDKQTARKNKFMDNPKLSKGIIEGSCGIIQKGMRGSHLYIAEGFETGASIALADSKATVLCSFGVSNMKNLSPIIKKFNAKEIVIAGDNDGDFAKSYKAIEKTIDTFRQDNLSVRAVFPDRLQGKSKTDWNDIHLNKGITEIQRQLIQKDTGVISSIVDKPIELPKAIADFAQMKFMKLSNSQITSIRDNATIDHKRDLNQLVAVYNKSQQVLEKSVSFTPEQTLPIKARREIEMEL</sequence>
<evidence type="ECO:0000259" key="7">
    <source>
        <dbReference type="Pfam" id="PF08751"/>
    </source>
</evidence>
<evidence type="ECO:0000313" key="10">
    <source>
        <dbReference type="EMBL" id="KTC73150.1"/>
    </source>
</evidence>
<accession>A0A0W0RQ21</accession>
<dbReference type="EMBL" id="LNXU01000019">
    <property type="protein sequence ID" value="KTC73150.1"/>
    <property type="molecule type" value="Genomic_DNA"/>
</dbReference>
<dbReference type="Pfam" id="PF23639">
    <property type="entry name" value="DUF7146"/>
    <property type="match status" value="1"/>
</dbReference>
<dbReference type="NCBIfam" id="TIGR02760">
    <property type="entry name" value="TraI_TIGR"/>
    <property type="match status" value="1"/>
</dbReference>
<dbReference type="GO" id="GO:0006269">
    <property type="term" value="P:DNA replication, synthesis of primer"/>
    <property type="evidence" value="ECO:0007669"/>
    <property type="project" value="UniProtKB-KW"/>
</dbReference>
<keyword evidence="5" id="KW-0235">DNA replication</keyword>
<keyword evidence="4" id="KW-0548">Nucleotidyltransferase</keyword>
<dbReference type="GO" id="GO:0008270">
    <property type="term" value="F:zinc ion binding"/>
    <property type="evidence" value="ECO:0007669"/>
    <property type="project" value="InterPro"/>
</dbReference>
<dbReference type="PATRIC" id="fig|447.4.peg.1910"/>
<dbReference type="CDD" id="cd01029">
    <property type="entry name" value="TOPRIM_primases"/>
    <property type="match status" value="1"/>
</dbReference>
<dbReference type="Proteomes" id="UP000054695">
    <property type="component" value="Unassembled WGS sequence"/>
</dbReference>
<keyword evidence="6" id="KW-0804">Transcription</keyword>
<reference evidence="10 11" key="1">
    <citation type="submission" date="2015-11" db="EMBL/GenBank/DDBJ databases">
        <title>Genomic analysis of 38 Legionella species identifies large and diverse effector repertoires.</title>
        <authorList>
            <person name="Burstein D."/>
            <person name="Amaro F."/>
            <person name="Zusman T."/>
            <person name="Lifshitz Z."/>
            <person name="Cohen O."/>
            <person name="Gilbert J.A."/>
            <person name="Pupko T."/>
            <person name="Shuman H.A."/>
            <person name="Segal G."/>
        </authorList>
    </citation>
    <scope>NUCLEOTIDE SEQUENCE [LARGE SCALE GENOMIC DNA]</scope>
    <source>
        <strain evidence="10 11">WIGA</strain>
    </source>
</reference>
<dbReference type="Gene3D" id="3.90.580.10">
    <property type="entry name" value="Zinc finger, CHC2-type domain"/>
    <property type="match status" value="1"/>
</dbReference>
<dbReference type="SUPFAM" id="SSF57783">
    <property type="entry name" value="Zinc beta-ribbon"/>
    <property type="match status" value="1"/>
</dbReference>
<dbReference type="SUPFAM" id="SSF55464">
    <property type="entry name" value="Origin of replication-binding domain, RBD-like"/>
    <property type="match status" value="1"/>
</dbReference>
<dbReference type="Gene3D" id="3.40.50.300">
    <property type="entry name" value="P-loop containing nucleotide triphosphate hydrolases"/>
    <property type="match status" value="2"/>
</dbReference>
<dbReference type="GO" id="GO:0003677">
    <property type="term" value="F:DNA binding"/>
    <property type="evidence" value="ECO:0007669"/>
    <property type="project" value="InterPro"/>
</dbReference>
<dbReference type="InterPro" id="IPR014862">
    <property type="entry name" value="TrwC"/>
</dbReference>